<dbReference type="InParanoid" id="A0A066VH39"/>
<comment type="caution">
    <text evidence="2">The sequence shown here is derived from an EMBL/GenBank/DDBJ whole genome shotgun (WGS) entry which is preliminary data.</text>
</comment>
<keyword evidence="3" id="KW-1185">Reference proteome</keyword>
<gene>
    <name evidence="2" type="ORF">K437DRAFT_295772</name>
</gene>
<feature type="compositionally biased region" description="Basic and acidic residues" evidence="1">
    <location>
        <begin position="1"/>
        <end position="18"/>
    </location>
</feature>
<organism evidence="2 3">
    <name type="scientific">Tilletiaria anomala (strain ATCC 24038 / CBS 436.72 / UBC 951)</name>
    <dbReference type="NCBI Taxonomy" id="1037660"/>
    <lineage>
        <taxon>Eukaryota</taxon>
        <taxon>Fungi</taxon>
        <taxon>Dikarya</taxon>
        <taxon>Basidiomycota</taxon>
        <taxon>Ustilaginomycotina</taxon>
        <taxon>Exobasidiomycetes</taxon>
        <taxon>Georgefischeriales</taxon>
        <taxon>Tilletiariaceae</taxon>
        <taxon>Tilletiaria</taxon>
    </lineage>
</organism>
<dbReference type="AlphaFoldDB" id="A0A066VH39"/>
<accession>A0A066VH39</accession>
<dbReference type="EMBL" id="JMSN01000087">
    <property type="protein sequence ID" value="KDN40791.1"/>
    <property type="molecule type" value="Genomic_DNA"/>
</dbReference>
<feature type="region of interest" description="Disordered" evidence="1">
    <location>
        <begin position="1"/>
        <end position="31"/>
    </location>
</feature>
<proteinExistence type="predicted"/>
<evidence type="ECO:0000313" key="2">
    <source>
        <dbReference type="EMBL" id="KDN40791.1"/>
    </source>
</evidence>
<name>A0A066VH39_TILAU</name>
<feature type="region of interest" description="Disordered" evidence="1">
    <location>
        <begin position="304"/>
        <end position="337"/>
    </location>
</feature>
<dbReference type="RefSeq" id="XP_013241506.1">
    <property type="nucleotide sequence ID" value="XM_013386052.1"/>
</dbReference>
<evidence type="ECO:0000313" key="3">
    <source>
        <dbReference type="Proteomes" id="UP000027361"/>
    </source>
</evidence>
<dbReference type="GeneID" id="25267281"/>
<dbReference type="HOGENOM" id="CLU_824347_0_0_1"/>
<dbReference type="Proteomes" id="UP000027361">
    <property type="component" value="Unassembled WGS sequence"/>
</dbReference>
<sequence>MEFDHFLRDGPPPRHQLESDSDDSDVEAASHAASSRASTLGQVPLVQSVLRSGNLEDFQKCPLILLEGEAAESYLQALLPSGAASSADAPAVPTLELTLDGVTQALIILLDELPSKLLIAMCTPSKALRNSPRAAAALSRRIFQETLPTSVILLSSYNAGTYIENAEHEDDSSYTGATLRYLVQPNNGETFSPVLERIRKLPVARPFDVPNVLTGVPGSIVSQAVMHGAESRADVLVLLTPYLTLQPHASFYQQQGEVEGADDVGSQAPTLAPPIMPLPQAKSISTVLGSHAHSIVSRAPMLWHAARHSRKQDSGPSTAEVPRPRKGRLAGDGNMYL</sequence>
<protein>
    <submittedName>
        <fullName evidence="2">Uncharacterized protein</fullName>
    </submittedName>
</protein>
<evidence type="ECO:0000256" key="1">
    <source>
        <dbReference type="SAM" id="MobiDB-lite"/>
    </source>
</evidence>
<reference evidence="2 3" key="1">
    <citation type="submission" date="2014-05" db="EMBL/GenBank/DDBJ databases">
        <title>Draft genome sequence of a rare smut relative, Tilletiaria anomala UBC 951.</title>
        <authorList>
            <consortium name="DOE Joint Genome Institute"/>
            <person name="Toome M."/>
            <person name="Kuo A."/>
            <person name="Henrissat B."/>
            <person name="Lipzen A."/>
            <person name="Tritt A."/>
            <person name="Yoshinaga Y."/>
            <person name="Zane M."/>
            <person name="Barry K."/>
            <person name="Grigoriev I.V."/>
            <person name="Spatafora J.W."/>
            <person name="Aimea M.C."/>
        </authorList>
    </citation>
    <scope>NUCLEOTIDE SEQUENCE [LARGE SCALE GENOMIC DNA]</scope>
    <source>
        <strain evidence="2 3">UBC 951</strain>
    </source>
</reference>